<name>A0ABS2MYM1_9BACI</name>
<evidence type="ECO:0008006" key="3">
    <source>
        <dbReference type="Google" id="ProtNLM"/>
    </source>
</evidence>
<sequence length="305" mass="33222">MNKAQSFLKKLELPTQDGYDLKTSTHTFDDGGNFRIEIPSVEGPATMEQVIKEANKFGVTVNRVSQGSGIMLLTDSDIGDMVQMGKDENMEVCLFIGPRMSFDVGGSAHSPSAGLLGWRHSGMDQLSYALEDVFRAVELGIRSILVADEGLLWLIKQAKQSGDLPNDLVIKVSALMSPPNPITAKLMHELGGTTINIPGDLTLPKIAAFRQVVSAPLDLYIESPDNLGGFIRYYDIPEIVRIASPVYLKFGLRNAANIYPSGQHLEPVSIGQAKEKVKRASIGLETLKRYTDAVQSRSITYPAGV</sequence>
<comment type="caution">
    <text evidence="1">The sequence shown here is derived from an EMBL/GenBank/DDBJ whole genome shotgun (WGS) entry which is preliminary data.</text>
</comment>
<evidence type="ECO:0000313" key="2">
    <source>
        <dbReference type="Proteomes" id="UP001296943"/>
    </source>
</evidence>
<reference evidence="1 2" key="1">
    <citation type="submission" date="2021-01" db="EMBL/GenBank/DDBJ databases">
        <title>Genomic Encyclopedia of Type Strains, Phase IV (KMG-IV): sequencing the most valuable type-strain genomes for metagenomic binning, comparative biology and taxonomic classification.</title>
        <authorList>
            <person name="Goeker M."/>
        </authorList>
    </citation>
    <scope>NUCLEOTIDE SEQUENCE [LARGE SCALE GENOMIC DNA]</scope>
    <source>
        <strain evidence="1 2">DSM 23711</strain>
    </source>
</reference>
<accession>A0ABS2MYM1</accession>
<protein>
    <recommendedName>
        <fullName evidence="3">U32 family peptidase</fullName>
    </recommendedName>
</protein>
<dbReference type="EMBL" id="JAFBDR010000006">
    <property type="protein sequence ID" value="MBM7571018.1"/>
    <property type="molecule type" value="Genomic_DNA"/>
</dbReference>
<evidence type="ECO:0000313" key="1">
    <source>
        <dbReference type="EMBL" id="MBM7571018.1"/>
    </source>
</evidence>
<gene>
    <name evidence="1" type="ORF">JOC48_001498</name>
</gene>
<dbReference type="Proteomes" id="UP001296943">
    <property type="component" value="Unassembled WGS sequence"/>
</dbReference>
<dbReference type="RefSeq" id="WP_239584241.1">
    <property type="nucleotide sequence ID" value="NZ_JAFBDR010000006.1"/>
</dbReference>
<keyword evidence="2" id="KW-1185">Reference proteome</keyword>
<organism evidence="1 2">
    <name type="scientific">Aquibacillus albus</name>
    <dbReference type="NCBI Taxonomy" id="1168171"/>
    <lineage>
        <taxon>Bacteria</taxon>
        <taxon>Bacillati</taxon>
        <taxon>Bacillota</taxon>
        <taxon>Bacilli</taxon>
        <taxon>Bacillales</taxon>
        <taxon>Bacillaceae</taxon>
        <taxon>Aquibacillus</taxon>
    </lineage>
</organism>
<proteinExistence type="predicted"/>